<reference evidence="2" key="1">
    <citation type="submission" date="2022-11" db="UniProtKB">
        <authorList>
            <consortium name="WormBaseParasite"/>
        </authorList>
    </citation>
    <scope>IDENTIFICATION</scope>
</reference>
<dbReference type="Proteomes" id="UP000887540">
    <property type="component" value="Unplaced"/>
</dbReference>
<name>A0A914C8Y8_9BILA</name>
<accession>A0A914C8Y8</accession>
<evidence type="ECO:0000313" key="2">
    <source>
        <dbReference type="WBParaSite" id="ACRNAN_Path_617.g2295.t1"/>
    </source>
</evidence>
<dbReference type="WBParaSite" id="ACRNAN_Path_617.g2295.t1">
    <property type="protein sequence ID" value="ACRNAN_Path_617.g2295.t1"/>
    <property type="gene ID" value="ACRNAN_Path_617.g2295"/>
</dbReference>
<evidence type="ECO:0000313" key="1">
    <source>
        <dbReference type="Proteomes" id="UP000887540"/>
    </source>
</evidence>
<protein>
    <submittedName>
        <fullName evidence="2">Uncharacterized protein</fullName>
    </submittedName>
</protein>
<dbReference type="AlphaFoldDB" id="A0A914C8Y8"/>
<proteinExistence type="predicted"/>
<keyword evidence="1" id="KW-1185">Reference proteome</keyword>
<organism evidence="1 2">
    <name type="scientific">Acrobeloides nanus</name>
    <dbReference type="NCBI Taxonomy" id="290746"/>
    <lineage>
        <taxon>Eukaryota</taxon>
        <taxon>Metazoa</taxon>
        <taxon>Ecdysozoa</taxon>
        <taxon>Nematoda</taxon>
        <taxon>Chromadorea</taxon>
        <taxon>Rhabditida</taxon>
        <taxon>Tylenchina</taxon>
        <taxon>Cephalobomorpha</taxon>
        <taxon>Cephaloboidea</taxon>
        <taxon>Cephalobidae</taxon>
        <taxon>Acrobeloides</taxon>
    </lineage>
</organism>
<sequence>MMQILFTKELKRAKQKSSINEEDIFNIVKNQFNNLMNRNIYEDFIGPNFIPRYKKHDETLKTLQQLKQINFVSKEQVVYHFIKHVDHKISKIEDLTDPQLYQQILEYFQNAQNVIKFNADDNTYVSKFFVHSQWEQVGGSRTFTFYKKENERIAMAAVIVSEYGEVYLKTYFTTDNMTQTKKATINDPKLHKNISLLPTEPYSLFMKWYCENKCSN</sequence>